<dbReference type="RefSeq" id="WP_356959676.1">
    <property type="nucleotide sequence ID" value="NZ_JBEYBD010000033.1"/>
</dbReference>
<dbReference type="InterPro" id="IPR029030">
    <property type="entry name" value="Caspase-like_dom_sf"/>
</dbReference>
<organism evidence="2 3">
    <name type="scientific">Nocardia rhamnosiphila</name>
    <dbReference type="NCBI Taxonomy" id="426716"/>
    <lineage>
        <taxon>Bacteria</taxon>
        <taxon>Bacillati</taxon>
        <taxon>Actinomycetota</taxon>
        <taxon>Actinomycetes</taxon>
        <taxon>Mycobacteriales</taxon>
        <taxon>Nocardiaceae</taxon>
        <taxon>Nocardia</taxon>
    </lineage>
</organism>
<evidence type="ECO:0000313" key="3">
    <source>
        <dbReference type="Proteomes" id="UP001550628"/>
    </source>
</evidence>
<evidence type="ECO:0000313" key="2">
    <source>
        <dbReference type="EMBL" id="MEU1955661.1"/>
    </source>
</evidence>
<comment type="caution">
    <text evidence="2">The sequence shown here is derived from an EMBL/GenBank/DDBJ whole genome shotgun (WGS) entry which is preliminary data.</text>
</comment>
<proteinExistence type="predicted"/>
<protein>
    <submittedName>
        <fullName evidence="2">Caspase family protein</fullName>
    </submittedName>
</protein>
<dbReference type="Gene3D" id="3.40.50.1460">
    <property type="match status" value="1"/>
</dbReference>
<dbReference type="EMBL" id="JBEYBF010000026">
    <property type="protein sequence ID" value="MEU1955661.1"/>
    <property type="molecule type" value="Genomic_DNA"/>
</dbReference>
<gene>
    <name evidence="2" type="ORF">ABZ510_27870</name>
</gene>
<sequence>MSSRYPDREASRAVLIGVGTYDHPERLHDVPAVTNNLADLHQLLSAPGGVLSAQNCWTVEDPGGSAQIGHILEDAAEEATDSLVVYYTGHGVLDSRGRLHLALTGTDPDRTRWTALPFSTLREAILDSPAATRILILDCCFSGRAFEALSDGPDAVLGEADIAGTYTITSSARNEASFAPIGKSHTAFTAALLAAASTPGLTLDDLYTHTRRHLQRHGHPKPQRRATNAAGQIVLFPDSSPSPPISTDDHGRAPIVQRKSLGPEFKPENGRSSARQQFAADGVPLAIGDVDLGVRVLFGPLGFSWSAEDIQATPLTKPWTAPAELRGHLTPYVERWGLYDGSCAKLNRLDVLPYSNDGVTERHRIRLEMSPTGYFDMLATNALLSPFTPDEAPLLAGRSGLEKTRMSNLVQTELVLITLDGMVPVFRRASQMTLLHDCWQVTSGETFQLPIDLSGTSGRPDLFKTALRGLDEEAGLKSYLVSDLAITAFVVTPEFATVGVLMRARFNCTALEFVQRHSRSLLQARDSWEHTGRDLIPIDDPSALADALTDRTWSKQSATALIYAHTERADGHVEPLIHEITARGGLKLDAGQAPNIIPPGLREELVRKYLLSDPEAIVTTAPPTKDRPPGTAVLEALSRDSARLFVDVMRLLSARSSAEARSANDDGIPYFKELAARHRSDLREDLTRAGRGLPAVEPFGRLEAALTWSMWTLDDPRSHAALSDDAVHQQLAEAAEILAEILDRSGKYRAERRAAETAVAAALESLDTVSLPHGPRGRAQTELLDRRDGTDRRLRSVQEDVDNELGIPYFWIDYLLLQRWRATDRRAENS</sequence>
<feature type="domain" description="Peptidase C14 caspase" evidence="1">
    <location>
        <begin position="12"/>
        <end position="223"/>
    </location>
</feature>
<name>A0ABV2WXP2_9NOCA</name>
<dbReference type="Pfam" id="PF00656">
    <property type="entry name" value="Peptidase_C14"/>
    <property type="match status" value="1"/>
</dbReference>
<accession>A0ABV2WXP2</accession>
<evidence type="ECO:0000259" key="1">
    <source>
        <dbReference type="Pfam" id="PF00656"/>
    </source>
</evidence>
<reference evidence="2 3" key="1">
    <citation type="submission" date="2024-06" db="EMBL/GenBank/DDBJ databases">
        <title>The Natural Products Discovery Center: Release of the First 8490 Sequenced Strains for Exploring Actinobacteria Biosynthetic Diversity.</title>
        <authorList>
            <person name="Kalkreuter E."/>
            <person name="Kautsar S.A."/>
            <person name="Yang D."/>
            <person name="Bader C.D."/>
            <person name="Teijaro C.N."/>
            <person name="Fluegel L."/>
            <person name="Davis C.M."/>
            <person name="Simpson J.R."/>
            <person name="Lauterbach L."/>
            <person name="Steele A.D."/>
            <person name="Gui C."/>
            <person name="Meng S."/>
            <person name="Li G."/>
            <person name="Viehrig K."/>
            <person name="Ye F."/>
            <person name="Su P."/>
            <person name="Kiefer A.F."/>
            <person name="Nichols A."/>
            <person name="Cepeda A.J."/>
            <person name="Yan W."/>
            <person name="Fan B."/>
            <person name="Jiang Y."/>
            <person name="Adhikari A."/>
            <person name="Zheng C.-J."/>
            <person name="Schuster L."/>
            <person name="Cowan T.M."/>
            <person name="Smanski M.J."/>
            <person name="Chevrette M.G."/>
            <person name="De Carvalho L.P.S."/>
            <person name="Shen B."/>
        </authorList>
    </citation>
    <scope>NUCLEOTIDE SEQUENCE [LARGE SCALE GENOMIC DNA]</scope>
    <source>
        <strain evidence="2 3">NPDC019708</strain>
    </source>
</reference>
<dbReference type="InterPro" id="IPR011600">
    <property type="entry name" value="Pept_C14_caspase"/>
</dbReference>
<keyword evidence="3" id="KW-1185">Reference proteome</keyword>
<dbReference type="Proteomes" id="UP001550628">
    <property type="component" value="Unassembled WGS sequence"/>
</dbReference>
<dbReference type="SUPFAM" id="SSF52129">
    <property type="entry name" value="Caspase-like"/>
    <property type="match status" value="1"/>
</dbReference>
<dbReference type="NCBIfam" id="NF047832">
    <property type="entry name" value="caspase_w_EACC1"/>
    <property type="match status" value="1"/>
</dbReference>